<proteinExistence type="predicted"/>
<organism evidence="1 2">
    <name type="scientific">Botrytis paeoniae</name>
    <dbReference type="NCBI Taxonomy" id="278948"/>
    <lineage>
        <taxon>Eukaryota</taxon>
        <taxon>Fungi</taxon>
        <taxon>Dikarya</taxon>
        <taxon>Ascomycota</taxon>
        <taxon>Pezizomycotina</taxon>
        <taxon>Leotiomycetes</taxon>
        <taxon>Helotiales</taxon>
        <taxon>Sclerotiniaceae</taxon>
        <taxon>Botrytis</taxon>
    </lineage>
</organism>
<gene>
    <name evidence="1" type="ORF">BPAE_0557g00030</name>
</gene>
<reference evidence="1 2" key="1">
    <citation type="submission" date="2017-12" db="EMBL/GenBank/DDBJ databases">
        <title>Comparative genomics of Botrytis spp.</title>
        <authorList>
            <person name="Valero-Jimenez C.A."/>
            <person name="Tapia P."/>
            <person name="Veloso J."/>
            <person name="Silva-Moreno E."/>
            <person name="Staats M."/>
            <person name="Valdes J.H."/>
            <person name="Van Kan J.A.L."/>
        </authorList>
    </citation>
    <scope>NUCLEOTIDE SEQUENCE [LARGE SCALE GENOMIC DNA]</scope>
    <source>
        <strain evidence="1 2">Bp0003</strain>
    </source>
</reference>
<evidence type="ECO:0000313" key="1">
    <source>
        <dbReference type="EMBL" id="TGO15567.1"/>
    </source>
</evidence>
<dbReference type="AlphaFoldDB" id="A0A4Z1F357"/>
<dbReference type="Proteomes" id="UP000297910">
    <property type="component" value="Unassembled WGS sequence"/>
</dbReference>
<dbReference type="EMBL" id="PQXI01000555">
    <property type="protein sequence ID" value="TGO15567.1"/>
    <property type="molecule type" value="Genomic_DNA"/>
</dbReference>
<evidence type="ECO:0000313" key="2">
    <source>
        <dbReference type="Proteomes" id="UP000297910"/>
    </source>
</evidence>
<protein>
    <submittedName>
        <fullName evidence="1">Uncharacterized protein</fullName>
    </submittedName>
</protein>
<accession>A0A4Z1F357</accession>
<sequence length="147" mass="16300">MELATSPSLVKLTCALRDSDGDDDFNLEAIMELTSGLAPNLKEVIGLNLLPGRSLKSVRLRGSWQGLPGFTGGKNWARYTDFAFLQHLVLGGCYDAKTSELSGQTMEWVAQNHSFAHHSLQFPLLDSRIVWNYPLKSKVVETEHTGH</sequence>
<name>A0A4Z1F357_9HELO</name>
<keyword evidence="2" id="KW-1185">Reference proteome</keyword>
<comment type="caution">
    <text evidence="1">The sequence shown here is derived from an EMBL/GenBank/DDBJ whole genome shotgun (WGS) entry which is preliminary data.</text>
</comment>